<proteinExistence type="predicted"/>
<dbReference type="Gene3D" id="2.180.10.10">
    <property type="entry name" value="RHS repeat-associated core"/>
    <property type="match status" value="1"/>
</dbReference>
<keyword evidence="1" id="KW-1133">Transmembrane helix</keyword>
<reference evidence="2" key="1">
    <citation type="submission" date="2022-04" db="EMBL/GenBank/DDBJ databases">
        <title>Systematic whole-genome sequencing reveals an unexpected diversity among actinomycetoma pathogens and provides insights into their antibacterial susceptibilities.</title>
        <authorList>
            <person name="Watson A.K."/>
            <person name="Kepplinger B."/>
            <person name="Bakhiet S.M."/>
            <person name="Mhmoud N.A."/>
            <person name="Chapman J."/>
            <person name="Allenby N."/>
            <person name="Mickiewicz K."/>
            <person name="Goodfellow M."/>
            <person name="Fahal A.H."/>
            <person name="Errington J."/>
        </authorList>
    </citation>
    <scope>NUCLEOTIDE SEQUENCE</scope>
    <source>
        <strain evidence="2">SD 504</strain>
    </source>
</reference>
<sequence>MDATKAPVALDTDEYGNPRAGQAAVRYNWLGAKQRSTETLTGLTLMGVRLYNPATGRFLSMDPVYGGNANAYEYVNGDPVNRYDLVGRWSWGRKTWRRFTNSRVGKWAYRHRNRIARGAGLAALGVCVVASAGLCAAASVGAYVAGEMAKKRRQRWSKRGMAFNAVTLGIGFKVGYVTRNIKGKRRWGKYAFNSYYTAPGAACWVTKRCP</sequence>
<dbReference type="InterPro" id="IPR050708">
    <property type="entry name" value="T6SS_VgrG/RHS"/>
</dbReference>
<protein>
    <submittedName>
        <fullName evidence="2">RHS repeat-associated core domain-containing protein</fullName>
    </submittedName>
</protein>
<evidence type="ECO:0000256" key="1">
    <source>
        <dbReference type="SAM" id="Phobius"/>
    </source>
</evidence>
<evidence type="ECO:0000313" key="3">
    <source>
        <dbReference type="Proteomes" id="UP001056383"/>
    </source>
</evidence>
<accession>A0ABY4TIV0</accession>
<keyword evidence="3" id="KW-1185">Reference proteome</keyword>
<feature type="transmembrane region" description="Helical" evidence="1">
    <location>
        <begin position="156"/>
        <end position="176"/>
    </location>
</feature>
<name>A0ABY4TIV0_9ACTN</name>
<organism evidence="2 3">
    <name type="scientific">Streptomyces sudanensis</name>
    <dbReference type="NCBI Taxonomy" id="436397"/>
    <lineage>
        <taxon>Bacteria</taxon>
        <taxon>Bacillati</taxon>
        <taxon>Actinomycetota</taxon>
        <taxon>Actinomycetes</taxon>
        <taxon>Kitasatosporales</taxon>
        <taxon>Streptomycetaceae</taxon>
        <taxon>Streptomyces</taxon>
    </lineage>
</organism>
<keyword evidence="1" id="KW-0472">Membrane</keyword>
<dbReference type="PANTHER" id="PTHR32305:SF15">
    <property type="entry name" value="PROTEIN RHSA-RELATED"/>
    <property type="match status" value="1"/>
</dbReference>
<dbReference type="NCBIfam" id="TIGR03696">
    <property type="entry name" value="Rhs_assc_core"/>
    <property type="match status" value="1"/>
</dbReference>
<evidence type="ECO:0000313" key="2">
    <source>
        <dbReference type="EMBL" id="URN18828.1"/>
    </source>
</evidence>
<dbReference type="PANTHER" id="PTHR32305">
    <property type="match status" value="1"/>
</dbReference>
<feature type="transmembrane region" description="Helical" evidence="1">
    <location>
        <begin position="119"/>
        <end position="144"/>
    </location>
</feature>
<gene>
    <name evidence="2" type="ORF">MW084_16740</name>
</gene>
<keyword evidence="1" id="KW-0812">Transmembrane</keyword>
<dbReference type="Proteomes" id="UP001056383">
    <property type="component" value="Chromosome"/>
</dbReference>
<dbReference type="EMBL" id="CP095474">
    <property type="protein sequence ID" value="URN18828.1"/>
    <property type="molecule type" value="Genomic_DNA"/>
</dbReference>
<dbReference type="InterPro" id="IPR022385">
    <property type="entry name" value="Rhs_assc_core"/>
</dbReference>